<dbReference type="PANTHER" id="PTHR31210:SF8">
    <property type="entry name" value="DUF707 DOMAIN-CONTAINING PROTEIN"/>
    <property type="match status" value="1"/>
</dbReference>
<reference evidence="2" key="3">
    <citation type="submission" date="1999-04" db="EMBL/GenBank/DDBJ databases">
        <authorList>
            <person name="EU Arabidopsis sequencing project"/>
        </authorList>
    </citation>
    <scope>NUCLEOTIDE SEQUENCE</scope>
</reference>
<evidence type="ECO:0000256" key="1">
    <source>
        <dbReference type="SAM" id="Phobius"/>
    </source>
</evidence>
<dbReference type="ExpressionAtlas" id="Q9SU02">
    <property type="expression patterns" value="baseline and differential"/>
</dbReference>
<accession>Q9SU02</accession>
<dbReference type="AlphaFoldDB" id="Q9SU02"/>
<evidence type="ECO:0000313" key="3">
    <source>
        <dbReference type="EMBL" id="CAB78326.1"/>
    </source>
</evidence>
<keyword evidence="1" id="KW-0472">Membrane</keyword>
<keyword evidence="1" id="KW-1133">Transmembrane helix</keyword>
<keyword evidence="1" id="KW-0812">Transmembrane</keyword>
<reference evidence="2" key="2">
    <citation type="submission" date="1999-04" db="EMBL/GenBank/DDBJ databases">
        <authorList>
            <person name="Bevan M."/>
            <person name="Peters S.A."/>
            <person name="van Staveren M."/>
            <person name="Dirkse W."/>
            <person name="Stiekema W."/>
            <person name="Bancroft I."/>
            <person name="Mewes H.W."/>
            <person name="Mayer K.F.X."/>
            <person name="Schueller C."/>
        </authorList>
    </citation>
    <scope>NUCLEOTIDE SEQUENCE</scope>
</reference>
<reference key="1">
    <citation type="journal article" date="1999" name="Nature">
        <title>Sequence and analysis of chromosome 4 of the plant Arabidopsis thaliana.</title>
        <authorList>
            <consortium name="EU"/>
            <consortium name="CSHL and WU Arabidopsis Sequencing Project"/>
            <person name="Mayer K."/>
            <person name="Schuller C."/>
            <person name="Wambutt R."/>
            <person name="Murphy G."/>
            <person name="Volckaert G."/>
            <person name="Pohl T."/>
            <person name="Dusterhoft A."/>
            <person name="Stiekema W."/>
            <person name="Entian K.D."/>
            <person name="Terryn N."/>
            <person name="Harris B."/>
            <person name="Ansorge W."/>
            <person name="Brandt P."/>
            <person name="Grivell L."/>
            <person name="Rieger M."/>
            <person name="Weichselgartner M."/>
            <person name="de Simone V."/>
            <person name="Obermaier B."/>
            <person name="Mache R."/>
            <person name="Muller M."/>
            <person name="Kreis M."/>
            <person name="Delseny M."/>
            <person name="Puigdomenech P."/>
            <person name="Watson M."/>
            <person name="Schmidtheini T."/>
            <person name="Reichert B."/>
            <person name="Portatelle D."/>
            <person name="Perez-Alonso M."/>
            <person name="Boutry M."/>
            <person name="Bancroft I."/>
            <person name="Vos P."/>
            <person name="Hoheisel J."/>
            <person name="Zimmermann W."/>
            <person name="Wedler H."/>
            <person name="Ridley P."/>
            <person name="Langham S.A."/>
            <person name="McCullagh B."/>
            <person name="Bilham L."/>
            <person name="Robben J."/>
            <person name="Van der Schueren J."/>
            <person name="Grymonprez B."/>
            <person name="Chuang Y.J."/>
            <person name="Vandenbussche F."/>
            <person name="Braeken M."/>
            <person name="Weltjens I."/>
            <person name="Voet M."/>
            <person name="Bastiaens I."/>
            <person name="Aert R."/>
            <person name="Defoor E."/>
            <person name="Weitzenegger T."/>
            <person name="Bothe G."/>
            <person name="Ramsperger U."/>
            <person name="Hilbert H."/>
            <person name="Braun M."/>
            <person name="Holzer E."/>
            <person name="Brandt A."/>
            <person name="Peters S."/>
            <person name="van Staveren M."/>
            <person name="Dirske W."/>
            <person name="Mooijman P."/>
            <person name="Klein Lankhorst R."/>
            <person name="Rose M."/>
            <person name="Hauf J."/>
            <person name="Kotter P."/>
            <person name="Berneiser S."/>
            <person name="Hempel S."/>
            <person name="Feldpausch M."/>
            <person name="Lamberth S."/>
            <person name="Van den Daele H."/>
            <person name="De Keyser A."/>
            <person name="Buysshaert C."/>
            <person name="Gielen J."/>
            <person name="Villarroel R."/>
            <person name="De Clercq R."/>
            <person name="Van Montagu M."/>
            <person name="Rogers J."/>
            <person name="Cronin A."/>
            <person name="Quail M."/>
            <person name="Bray-Allen S."/>
            <person name="Clark L."/>
            <person name="Doggett J."/>
            <person name="Hall S."/>
            <person name="Kay M."/>
            <person name="Lennard N."/>
            <person name="McLay K."/>
            <person name="Mayes R."/>
            <person name="Pettett A."/>
            <person name="Rajandream M.A."/>
            <person name="Lyne M."/>
            <person name="Benes V."/>
            <person name="Rechmann S."/>
            <person name="Borkova D."/>
            <person name="Blocker H."/>
            <person name="Scharfe M."/>
            <person name="Grimm M."/>
            <person name="Lohnert T.H."/>
            <person name="Dose S."/>
            <person name="de Haan M."/>
            <person name="Maarse A."/>
            <person name="Schafer M."/>
            <person name="Muller-Auer S."/>
            <person name="Gabel C."/>
            <person name="Fuchs M."/>
            <person name="Fartmann B."/>
            <person name="Granderath K."/>
            <person name="Dauner D."/>
            <person name="Herzl A."/>
            <person name="Neumann S."/>
            <person name="Argiriou A."/>
            <person name="Vitale D."/>
            <person name="Liguori R."/>
            <person name="Piravandi E."/>
            <person name="Massenet O."/>
            <person name="Quigley F."/>
            <person name="Clabauld G."/>
            <person name="Mundlein A."/>
            <person name="Felber R."/>
            <person name="Schnabl S."/>
            <person name="Hiller R."/>
            <person name="Schmidt W."/>
            <person name="Lecharny A."/>
            <person name="Aubourg S."/>
            <person name="Chefdor F."/>
            <person name="Cooke R."/>
            <person name="Berger C."/>
            <person name="Montfort A."/>
            <person name="Casacuberta E."/>
            <person name="Gibbons T."/>
            <person name="Weber N."/>
            <person name="Vandenbol M."/>
            <person name="Bargues M."/>
            <person name="Terol J."/>
            <person name="Torres A."/>
            <person name="Perez-Perez A."/>
            <person name="Purnelle B."/>
            <person name="Bent E."/>
            <person name="Johnson S."/>
            <person name="Tacon D."/>
            <person name="Jesse T."/>
            <person name="Heijnen L."/>
            <person name="Schwarz S."/>
            <person name="Scholler P."/>
            <person name="Heber S."/>
            <person name="Francs P."/>
            <person name="Bielke C."/>
            <person name="Frishman D."/>
            <person name="Haase D."/>
            <person name="Lemcke K."/>
            <person name="Mewes H.W."/>
            <person name="Stocker S."/>
            <person name="Zaccaria P."/>
            <person name="Bevan M."/>
            <person name="Wilson R.K."/>
            <person name="de la Bastide M."/>
            <person name="Habermann K."/>
            <person name="Parnell L."/>
            <person name="Dedhia N."/>
            <person name="Gnoj L."/>
            <person name="Schutz K."/>
            <person name="Huang E."/>
            <person name="Spiegel L."/>
            <person name="Sehkon M."/>
            <person name="Murray J."/>
            <person name="Sheet P."/>
            <person name="Cordes M."/>
            <person name="Abu-Threideh J."/>
            <person name="Stoneking T."/>
            <person name="Kalicki J."/>
            <person name="Graves T."/>
            <person name="Harmon G."/>
            <person name="Edwards J."/>
            <person name="Latreille P."/>
            <person name="Courtney L."/>
            <person name="Cloud J."/>
            <person name="Abbott A."/>
            <person name="Scott K."/>
            <person name="Johnson D."/>
            <person name="Minx P."/>
            <person name="Bentley D."/>
            <person name="Fulton B."/>
            <person name="Miller N."/>
            <person name="Greco T."/>
            <person name="Kemp K."/>
            <person name="Kramer J."/>
            <person name="Fulton L."/>
            <person name="Mardis E."/>
            <person name="Dante M."/>
            <person name="Pepin K."/>
            <person name="Hillier L."/>
            <person name="Nelson J."/>
            <person name="Spieth J."/>
            <person name="Ryan E."/>
            <person name="Andrews S."/>
            <person name="Geisel C."/>
            <person name="Layman D."/>
            <person name="Du H."/>
            <person name="Ali J."/>
            <person name="Berghoff A."/>
            <person name="Jones K."/>
            <person name="Drone K."/>
            <person name="Cotton M."/>
            <person name="Joshu C."/>
            <person name="Antonoiu B."/>
            <person name="Zidanic M."/>
            <person name="Strong C."/>
            <person name="Sun H."/>
            <person name="Lamar B."/>
            <person name="Yordan C."/>
            <person name="Ma P."/>
            <person name="Zhong J."/>
            <person name="Preston R."/>
            <person name="Vil D."/>
            <person name="Shekher M."/>
            <person name="Matero A."/>
            <person name="Shah R."/>
            <person name="Swaby I.K."/>
            <person name="O'Shaughnessy A."/>
            <person name="Rodriguez M."/>
            <person name="Hoffmann J."/>
            <person name="Till S."/>
            <person name="Granat S."/>
            <person name="Shohdy N."/>
            <person name="Hasegawa A."/>
            <person name="Hameed A."/>
            <person name="Lodhi M."/>
            <person name="Johnson A."/>
            <person name="Chen E."/>
            <person name="Marra M."/>
            <person name="Martienssen R."/>
            <person name="McCombie W.R."/>
        </authorList>
    </citation>
    <scope>NUCLEOTIDE SEQUENCE [LARGE SCALE GENOMIC DNA]</scope>
    <source>
        <strain>cv. Columbia</strain>
    </source>
</reference>
<feature type="transmembrane region" description="Helical" evidence="1">
    <location>
        <begin position="76"/>
        <end position="98"/>
    </location>
</feature>
<proteinExistence type="predicted"/>
<organism evidence="2">
    <name type="scientific">Arabidopsis thaliana</name>
    <name type="common">Mouse-ear cress</name>
    <dbReference type="NCBI Taxonomy" id="3702"/>
    <lineage>
        <taxon>Eukaryota</taxon>
        <taxon>Viridiplantae</taxon>
        <taxon>Streptophyta</taxon>
        <taxon>Embryophyta</taxon>
        <taxon>Tracheophyta</taxon>
        <taxon>Spermatophyta</taxon>
        <taxon>Magnoliopsida</taxon>
        <taxon>eudicotyledons</taxon>
        <taxon>Gunneridae</taxon>
        <taxon>Pentapetalae</taxon>
        <taxon>rosids</taxon>
        <taxon>malvids</taxon>
        <taxon>Brassicales</taxon>
        <taxon>Brassicaceae</taxon>
        <taxon>Camelineae</taxon>
        <taxon>Arabidopsis</taxon>
    </lineage>
</organism>
<dbReference type="EMBL" id="AL161535">
    <property type="protein sequence ID" value="CAB78326.1"/>
    <property type="molecule type" value="Genomic_DNA"/>
</dbReference>
<reference evidence="3" key="4">
    <citation type="submission" date="2000-03" db="EMBL/GenBank/DDBJ databases">
        <authorList>
            <person name="Peters S.A."/>
            <person name="van Staveren M."/>
            <person name="Dirkse W."/>
            <person name="Stiekema W."/>
            <person name="Mewes H.W."/>
            <person name="Lemcke K."/>
            <person name="Mayer K.F.X."/>
        </authorList>
    </citation>
    <scope>NUCLEOTIDE SEQUENCE</scope>
</reference>
<dbReference type="InterPro" id="IPR007877">
    <property type="entry name" value="DUF707"/>
</dbReference>
<sequence>MAVGIRQKESVNKIVKKFPSSEFVVMLFHYDGAVDEWKEFEWSDTAIHISVVNQTKCLNMFVTLLGGLQSVFYTRILSQLILTFFYGMKISVLTILMLEDVVSNEMKIFRYVSIIKEEKLEISQPALDPNFSEVHHQLTSRDKKSRVHSGKHNLFLNSLKKTLSYRFVEMMAPVFSRAAWRCTWHMIQNDLNHGWGIDFQLGYCAQGDRTKNIGIVDSEYILHMGLPTLGGGSAENKEVIIVTVYKQTDSGKLDKTKTPHAADKSSSVSTGRTEVRKQTYVELETFKHRWKNAVKNDECWIDRFQT</sequence>
<dbReference type="Pfam" id="PF05212">
    <property type="entry name" value="DUF707"/>
    <property type="match status" value="2"/>
</dbReference>
<name>Q9SU02_ARATH</name>
<gene>
    <name evidence="2" type="primary">T20K18.190</name>
    <name evidence="3" type="ordered locus">At4g12840</name>
</gene>
<dbReference type="PANTHER" id="PTHR31210">
    <property type="entry name" value="OS06G0731900 PROTEIN"/>
    <property type="match status" value="1"/>
</dbReference>
<dbReference type="EMBL" id="AL049640">
    <property type="protein sequence ID" value="CAB41001.1"/>
    <property type="molecule type" value="Genomic_DNA"/>
</dbReference>
<protein>
    <submittedName>
        <fullName evidence="3">Uncharacterized protein AT4g12840</fullName>
    </submittedName>
    <submittedName>
        <fullName evidence="2">Uncharacterized protein T20K18.190</fullName>
    </submittedName>
</protein>
<evidence type="ECO:0000313" key="2">
    <source>
        <dbReference type="EMBL" id="CAB41001.1"/>
    </source>
</evidence>
<dbReference type="PIR" id="T06642">
    <property type="entry name" value="T06642"/>
</dbReference>